<feature type="compositionally biased region" description="Low complexity" evidence="1">
    <location>
        <begin position="229"/>
        <end position="249"/>
    </location>
</feature>
<dbReference type="AlphaFoldDB" id="A0AAN6JGF6"/>
<accession>A0AAN6JGF6</accession>
<protein>
    <submittedName>
        <fullName evidence="2">Uncharacterized protein</fullName>
    </submittedName>
</protein>
<proteinExistence type="predicted"/>
<dbReference type="EMBL" id="JAPDMQ010001250">
    <property type="protein sequence ID" value="KAK0518549.1"/>
    <property type="molecule type" value="Genomic_DNA"/>
</dbReference>
<dbReference type="Proteomes" id="UP001176521">
    <property type="component" value="Unassembled WGS sequence"/>
</dbReference>
<keyword evidence="3" id="KW-1185">Reference proteome</keyword>
<evidence type="ECO:0000313" key="2">
    <source>
        <dbReference type="EMBL" id="KAK0518549.1"/>
    </source>
</evidence>
<sequence>MCPKTAGLIQEPHSHTHPDALADPFYSAAPSASAPDPPPAASATVSMSPHKRRASTEEPDMFPSRNYAPFNGTHRLQCCHCGTLDSRFSWRYWMKDKTFRLCSKCNGRFERRLRMTKKQPMDDEEDEGGEEGAEVDEEDADEERVVSKAAGRKGKGKARDHTGSRAPGSSSSSNNNNNNNINNNSSSSTSSGRGRGTIPAQRAGAGEGVSSSSARTPRGAAPSRTGSETAQRARPAAGTAAAAAAAQRTLRSDDAQDGDGRIGTGTDGRGGAAAAPAARASVEEGRDAAPPPSVPRNIASALSSSPDRLEEQTGGGADLPSDAELEDNPLLSITAPPSFYPPIASSRSGPAGGAPAGGAGAPAVGAPAGGAPAPAAAASRRAAPAAAASRAKWYAANGKSYCPRTTSSIDGSRLLSMEPRVEGTANGGDILKRVNETDPVKLLSYALPGIVAFIEERVISVHPAPATTTDSLQS</sequence>
<evidence type="ECO:0000256" key="1">
    <source>
        <dbReference type="SAM" id="MobiDB-lite"/>
    </source>
</evidence>
<comment type="caution">
    <text evidence="2">The sequence shown here is derived from an EMBL/GenBank/DDBJ whole genome shotgun (WGS) entry which is preliminary data.</text>
</comment>
<gene>
    <name evidence="2" type="ORF">OC842_007757</name>
</gene>
<feature type="compositionally biased region" description="Acidic residues" evidence="1">
    <location>
        <begin position="122"/>
        <end position="142"/>
    </location>
</feature>
<feature type="region of interest" description="Disordered" evidence="1">
    <location>
        <begin position="116"/>
        <end position="360"/>
    </location>
</feature>
<feature type="compositionally biased region" description="Low complexity" evidence="1">
    <location>
        <begin position="169"/>
        <end position="191"/>
    </location>
</feature>
<feature type="region of interest" description="Disordered" evidence="1">
    <location>
        <begin position="1"/>
        <end position="64"/>
    </location>
</feature>
<dbReference type="PANTHER" id="PTHR12460:SF38">
    <property type="entry name" value="KINETOPLAST-ASSOCIATED PROTEIN-LIKE PROTEIN"/>
    <property type="match status" value="1"/>
</dbReference>
<feature type="non-terminal residue" evidence="2">
    <location>
        <position position="474"/>
    </location>
</feature>
<feature type="compositionally biased region" description="Basic and acidic residues" evidence="1">
    <location>
        <begin position="250"/>
        <end position="260"/>
    </location>
</feature>
<name>A0AAN6JGF6_9BASI</name>
<organism evidence="2 3">
    <name type="scientific">Tilletia horrida</name>
    <dbReference type="NCBI Taxonomy" id="155126"/>
    <lineage>
        <taxon>Eukaryota</taxon>
        <taxon>Fungi</taxon>
        <taxon>Dikarya</taxon>
        <taxon>Basidiomycota</taxon>
        <taxon>Ustilaginomycotina</taxon>
        <taxon>Exobasidiomycetes</taxon>
        <taxon>Tilletiales</taxon>
        <taxon>Tilletiaceae</taxon>
        <taxon>Tilletia</taxon>
    </lineage>
</organism>
<feature type="compositionally biased region" description="Gly residues" evidence="1">
    <location>
        <begin position="350"/>
        <end position="360"/>
    </location>
</feature>
<reference evidence="2" key="1">
    <citation type="journal article" date="2023" name="PhytoFront">
        <title>Draft Genome Resources of Seven Strains of Tilletia horrida, Causal Agent of Kernel Smut of Rice.</title>
        <authorList>
            <person name="Khanal S."/>
            <person name="Antony Babu S."/>
            <person name="Zhou X.G."/>
        </authorList>
    </citation>
    <scope>NUCLEOTIDE SEQUENCE</scope>
    <source>
        <strain evidence="2">TX3</strain>
    </source>
</reference>
<evidence type="ECO:0000313" key="3">
    <source>
        <dbReference type="Proteomes" id="UP001176521"/>
    </source>
</evidence>
<feature type="compositionally biased region" description="Gly residues" evidence="1">
    <location>
        <begin position="261"/>
        <end position="271"/>
    </location>
</feature>
<dbReference type="PANTHER" id="PTHR12460">
    <property type="entry name" value="CYCLIN-DEPENDENT KINASE INHIBITOR-RELATED PROTEIN"/>
    <property type="match status" value="1"/>
</dbReference>